<dbReference type="EMBL" id="OX596093">
    <property type="protein sequence ID" value="CAN0569220.1"/>
    <property type="molecule type" value="Genomic_DNA"/>
</dbReference>
<reference evidence="1" key="1">
    <citation type="submission" date="2023-05" db="EMBL/GenBank/DDBJ databases">
        <authorList>
            <consortium name="ELIXIR-Norway"/>
        </authorList>
    </citation>
    <scope>NUCLEOTIDE SEQUENCE</scope>
</reference>
<name>A0AC60A8U5_RANTA</name>
<accession>A0AC60A8U5</accession>
<gene>
    <name evidence="1" type="ORF">MRATA1EN22A_LOCUS27938</name>
</gene>
<protein>
    <submittedName>
        <fullName evidence="1">Uncharacterized protein</fullName>
    </submittedName>
</protein>
<evidence type="ECO:0000313" key="1">
    <source>
        <dbReference type="EMBL" id="CAN0569220.1"/>
    </source>
</evidence>
<evidence type="ECO:0000313" key="2">
    <source>
        <dbReference type="Proteomes" id="UP001162501"/>
    </source>
</evidence>
<dbReference type="Proteomes" id="UP001162501">
    <property type="component" value="Chromosome 9"/>
</dbReference>
<sequence length="87" mass="8977">MGSAPATPLPSPEAAPSVPLRLPPLPRLSPPYPSPGWAETWSRGGALRGTGAEDRPGTCGLLGAARSRPAPRLRHAPRSGRVPLGRS</sequence>
<proteinExistence type="predicted"/>
<reference evidence="1" key="2">
    <citation type="submission" date="2025-03" db="EMBL/GenBank/DDBJ databases">
        <authorList>
            <consortium name="ELIXIR-Norway"/>
            <consortium name="Elixir Norway"/>
        </authorList>
    </citation>
    <scope>NUCLEOTIDE SEQUENCE</scope>
</reference>
<organism evidence="1 2">
    <name type="scientific">Rangifer tarandus platyrhynchus</name>
    <name type="common">Svalbard reindeer</name>
    <dbReference type="NCBI Taxonomy" id="3082113"/>
    <lineage>
        <taxon>Eukaryota</taxon>
        <taxon>Metazoa</taxon>
        <taxon>Chordata</taxon>
        <taxon>Craniata</taxon>
        <taxon>Vertebrata</taxon>
        <taxon>Euteleostomi</taxon>
        <taxon>Mammalia</taxon>
        <taxon>Eutheria</taxon>
        <taxon>Laurasiatheria</taxon>
        <taxon>Artiodactyla</taxon>
        <taxon>Ruminantia</taxon>
        <taxon>Pecora</taxon>
        <taxon>Cervidae</taxon>
        <taxon>Odocoileinae</taxon>
        <taxon>Rangifer</taxon>
    </lineage>
</organism>